<gene>
    <name evidence="1" type="ORF">L6452_20571</name>
</gene>
<sequence length="80" mass="9227">MKISKLSTDTNQNANFLTFLGLNTKFKTLKPCEITLHQDRPSPNILKIYEKHTDARKLGFLTSKLNIAWKWVYFVDGLLG</sequence>
<organism evidence="1 2">
    <name type="scientific">Arctium lappa</name>
    <name type="common">Greater burdock</name>
    <name type="synonym">Lappa major</name>
    <dbReference type="NCBI Taxonomy" id="4217"/>
    <lineage>
        <taxon>Eukaryota</taxon>
        <taxon>Viridiplantae</taxon>
        <taxon>Streptophyta</taxon>
        <taxon>Embryophyta</taxon>
        <taxon>Tracheophyta</taxon>
        <taxon>Spermatophyta</taxon>
        <taxon>Magnoliopsida</taxon>
        <taxon>eudicotyledons</taxon>
        <taxon>Gunneridae</taxon>
        <taxon>Pentapetalae</taxon>
        <taxon>asterids</taxon>
        <taxon>campanulids</taxon>
        <taxon>Asterales</taxon>
        <taxon>Asteraceae</taxon>
        <taxon>Carduoideae</taxon>
        <taxon>Cardueae</taxon>
        <taxon>Arctiinae</taxon>
        <taxon>Arctium</taxon>
    </lineage>
</organism>
<keyword evidence="2" id="KW-1185">Reference proteome</keyword>
<comment type="caution">
    <text evidence="1">The sequence shown here is derived from an EMBL/GenBank/DDBJ whole genome shotgun (WGS) entry which is preliminary data.</text>
</comment>
<proteinExistence type="predicted"/>
<evidence type="ECO:0000313" key="1">
    <source>
        <dbReference type="EMBL" id="KAI3719669.1"/>
    </source>
</evidence>
<name>A0ACB9BAW4_ARCLA</name>
<evidence type="ECO:0000313" key="2">
    <source>
        <dbReference type="Proteomes" id="UP001055879"/>
    </source>
</evidence>
<dbReference type="EMBL" id="CM042052">
    <property type="protein sequence ID" value="KAI3719669.1"/>
    <property type="molecule type" value="Genomic_DNA"/>
</dbReference>
<protein>
    <submittedName>
        <fullName evidence="1">Uncharacterized protein</fullName>
    </submittedName>
</protein>
<reference evidence="2" key="1">
    <citation type="journal article" date="2022" name="Mol. Ecol. Resour.">
        <title>The genomes of chicory, endive, great burdock and yacon provide insights into Asteraceae palaeo-polyploidization history and plant inulin production.</title>
        <authorList>
            <person name="Fan W."/>
            <person name="Wang S."/>
            <person name="Wang H."/>
            <person name="Wang A."/>
            <person name="Jiang F."/>
            <person name="Liu H."/>
            <person name="Zhao H."/>
            <person name="Xu D."/>
            <person name="Zhang Y."/>
        </authorList>
    </citation>
    <scope>NUCLEOTIDE SEQUENCE [LARGE SCALE GENOMIC DNA]</scope>
    <source>
        <strain evidence="2">cv. Niubang</strain>
    </source>
</reference>
<reference evidence="1 2" key="2">
    <citation type="journal article" date="2022" name="Mol. Ecol. Resour.">
        <title>The genomes of chicory, endive, great burdock and yacon provide insights into Asteraceae paleo-polyploidization history and plant inulin production.</title>
        <authorList>
            <person name="Fan W."/>
            <person name="Wang S."/>
            <person name="Wang H."/>
            <person name="Wang A."/>
            <person name="Jiang F."/>
            <person name="Liu H."/>
            <person name="Zhao H."/>
            <person name="Xu D."/>
            <person name="Zhang Y."/>
        </authorList>
    </citation>
    <scope>NUCLEOTIDE SEQUENCE [LARGE SCALE GENOMIC DNA]</scope>
    <source>
        <strain evidence="2">cv. Niubang</strain>
    </source>
</reference>
<dbReference type="Proteomes" id="UP001055879">
    <property type="component" value="Linkage Group LG06"/>
</dbReference>
<accession>A0ACB9BAW4</accession>